<dbReference type="PROSITE" id="PS50897">
    <property type="entry name" value="CTLH"/>
    <property type="match status" value="1"/>
</dbReference>
<organism evidence="5 6">
    <name type="scientific">Lophiotrema nucula</name>
    <dbReference type="NCBI Taxonomy" id="690887"/>
    <lineage>
        <taxon>Eukaryota</taxon>
        <taxon>Fungi</taxon>
        <taxon>Dikarya</taxon>
        <taxon>Ascomycota</taxon>
        <taxon>Pezizomycotina</taxon>
        <taxon>Dothideomycetes</taxon>
        <taxon>Pleosporomycetidae</taxon>
        <taxon>Pleosporales</taxon>
        <taxon>Lophiotremataceae</taxon>
        <taxon>Lophiotrema</taxon>
    </lineage>
</organism>
<reference evidence="5" key="1">
    <citation type="journal article" date="2020" name="Stud. Mycol.">
        <title>101 Dothideomycetes genomes: a test case for predicting lifestyles and emergence of pathogens.</title>
        <authorList>
            <person name="Haridas S."/>
            <person name="Albert R."/>
            <person name="Binder M."/>
            <person name="Bloem J."/>
            <person name="Labutti K."/>
            <person name="Salamov A."/>
            <person name="Andreopoulos B."/>
            <person name="Baker S."/>
            <person name="Barry K."/>
            <person name="Bills G."/>
            <person name="Bluhm B."/>
            <person name="Cannon C."/>
            <person name="Castanera R."/>
            <person name="Culley D."/>
            <person name="Daum C."/>
            <person name="Ezra D."/>
            <person name="Gonzalez J."/>
            <person name="Henrissat B."/>
            <person name="Kuo A."/>
            <person name="Liang C."/>
            <person name="Lipzen A."/>
            <person name="Lutzoni F."/>
            <person name="Magnuson J."/>
            <person name="Mondo S."/>
            <person name="Nolan M."/>
            <person name="Ohm R."/>
            <person name="Pangilinan J."/>
            <person name="Park H.-J."/>
            <person name="Ramirez L."/>
            <person name="Alfaro M."/>
            <person name="Sun H."/>
            <person name="Tritt A."/>
            <person name="Yoshinaga Y."/>
            <person name="Zwiers L.-H."/>
            <person name="Turgeon B."/>
            <person name="Goodwin S."/>
            <person name="Spatafora J."/>
            <person name="Crous P."/>
            <person name="Grigoriev I."/>
        </authorList>
    </citation>
    <scope>NUCLEOTIDE SEQUENCE</scope>
    <source>
        <strain evidence="5">CBS 627.86</strain>
    </source>
</reference>
<accession>A0A6A5YMP3</accession>
<feature type="domain" description="CTLH" evidence="4">
    <location>
        <begin position="441"/>
        <end position="498"/>
    </location>
</feature>
<feature type="compositionally biased region" description="Polar residues" evidence="2">
    <location>
        <begin position="508"/>
        <end position="523"/>
    </location>
</feature>
<feature type="compositionally biased region" description="Polar residues" evidence="2">
    <location>
        <begin position="35"/>
        <end position="46"/>
    </location>
</feature>
<evidence type="ECO:0000256" key="2">
    <source>
        <dbReference type="SAM" id="MobiDB-lite"/>
    </source>
</evidence>
<dbReference type="SUPFAM" id="SSF49899">
    <property type="entry name" value="Concanavalin A-like lectins/glucanases"/>
    <property type="match status" value="1"/>
</dbReference>
<protein>
    <submittedName>
        <fullName evidence="5">Ran-binding protein-like protein</fullName>
    </submittedName>
</protein>
<evidence type="ECO:0000313" key="6">
    <source>
        <dbReference type="Proteomes" id="UP000799770"/>
    </source>
</evidence>
<sequence>MFRRSSYASVAAGNAAGSGQQQNSGPTRSGAFSHLVNSSTGSQTSPVFYSNQARQHARPIDADGHHNSMSTSWGRGGPLPSYGSQAGYLNSYGVGAQDGTASSFFVPSYLRGSKYAEKLEEVHRARLATQRDYRSNHSSNAGSLSTSSSSVNLHKMAPSYRGMTHDIIERAPPFVDEPIAPWPTRWSDLDKYQQLEVEDGGRQAKYAGSQKSHDEAASVRADSPMPRQCGIYYYEVTVVSKGKDGRMIGVGFSGPKVPLTRIPGWEPESYAYHGDDGQSFSNTTSGKPYGPKFSTLDVIGCGINFRTGTAFFTKNGVYLGTAFRDLKTDRQYYPTVGMKKPGETLRANFGQEPFSYDIDAMVAAEKAAIMADISNIAIRPNPSRITDEKTFLHALVGQYLAHDGYVETARAFGEEVNDEARALANDGDVDVGYTEAEEDVDAINRQKIRAAILEGDIDKALKHTNAYYPSVLRDNENIYFKLRCRKFIEMIRRCNELNAQCHPPTPPSKRSTASNGFSNSANTDDYDFEMELDEQLGVHNGAPQLNIDSMDTEDELEDKEAKLSELTDETIRYGQDLKKEFAHDPRREVKRALEDTFALIAYETASNSPLASLLETGGRVPVAEELNSAILVSLGKSSSAALERLYQQTEALVSELAEDGGPGSFINVRRDILL</sequence>
<evidence type="ECO:0000259" key="3">
    <source>
        <dbReference type="PROSITE" id="PS50188"/>
    </source>
</evidence>
<dbReference type="Proteomes" id="UP000799770">
    <property type="component" value="Unassembled WGS sequence"/>
</dbReference>
<dbReference type="SMART" id="SM00449">
    <property type="entry name" value="SPRY"/>
    <property type="match status" value="1"/>
</dbReference>
<dbReference type="SMART" id="SM00668">
    <property type="entry name" value="CTLH"/>
    <property type="match status" value="1"/>
</dbReference>
<dbReference type="InterPro" id="IPR035782">
    <property type="entry name" value="SPRY_RanBP9/10"/>
</dbReference>
<comment type="function">
    <text evidence="1">Involved in the proteasome-dependent degradation of fructose-1,6-bisphosphatase.</text>
</comment>
<dbReference type="InterPro" id="IPR050618">
    <property type="entry name" value="Ubq-SigPath_Reg"/>
</dbReference>
<feature type="compositionally biased region" description="Low complexity" evidence="2">
    <location>
        <begin position="136"/>
        <end position="150"/>
    </location>
</feature>
<dbReference type="AlphaFoldDB" id="A0A6A5YMP3"/>
<gene>
    <name evidence="5" type="ORF">BDV96DRAFT_589045</name>
</gene>
<dbReference type="InterPro" id="IPR024964">
    <property type="entry name" value="CTLH/CRA"/>
</dbReference>
<evidence type="ECO:0000256" key="1">
    <source>
        <dbReference type="ARBA" id="ARBA00002343"/>
    </source>
</evidence>
<dbReference type="InterPro" id="IPR006595">
    <property type="entry name" value="CTLH_C"/>
</dbReference>
<dbReference type="OrthoDB" id="25503at2759"/>
<evidence type="ECO:0000313" key="5">
    <source>
        <dbReference type="EMBL" id="KAF2107597.1"/>
    </source>
</evidence>
<name>A0A6A5YMP3_9PLEO</name>
<feature type="domain" description="B30.2/SPRY" evidence="3">
    <location>
        <begin position="164"/>
        <end position="354"/>
    </location>
</feature>
<dbReference type="InterPro" id="IPR006594">
    <property type="entry name" value="LisH"/>
</dbReference>
<dbReference type="EMBL" id="ML977353">
    <property type="protein sequence ID" value="KAF2107597.1"/>
    <property type="molecule type" value="Genomic_DNA"/>
</dbReference>
<proteinExistence type="predicted"/>
<dbReference type="PROSITE" id="PS50188">
    <property type="entry name" value="B302_SPRY"/>
    <property type="match status" value="1"/>
</dbReference>
<dbReference type="InterPro" id="IPR013320">
    <property type="entry name" value="ConA-like_dom_sf"/>
</dbReference>
<dbReference type="PANTHER" id="PTHR12864">
    <property type="entry name" value="RAN BINDING PROTEIN 9-RELATED"/>
    <property type="match status" value="1"/>
</dbReference>
<dbReference type="InterPro" id="IPR043136">
    <property type="entry name" value="B30.2/SPRY_sf"/>
</dbReference>
<dbReference type="Gene3D" id="2.60.120.920">
    <property type="match status" value="1"/>
</dbReference>
<dbReference type="PROSITE" id="PS50896">
    <property type="entry name" value="LISH"/>
    <property type="match status" value="1"/>
</dbReference>
<dbReference type="InterPro" id="IPR013144">
    <property type="entry name" value="CRA_dom"/>
</dbReference>
<dbReference type="CDD" id="cd12909">
    <property type="entry name" value="SPRY_RanBP9_10"/>
    <property type="match status" value="1"/>
</dbReference>
<feature type="region of interest" description="Disordered" evidence="2">
    <location>
        <begin position="130"/>
        <end position="150"/>
    </location>
</feature>
<dbReference type="SMART" id="SM00757">
    <property type="entry name" value="CRA"/>
    <property type="match status" value="1"/>
</dbReference>
<evidence type="ECO:0000259" key="4">
    <source>
        <dbReference type="PROSITE" id="PS50897"/>
    </source>
</evidence>
<feature type="region of interest" description="Disordered" evidence="2">
    <location>
        <begin position="498"/>
        <end position="524"/>
    </location>
</feature>
<feature type="compositionally biased region" description="Low complexity" evidence="2">
    <location>
        <begin position="12"/>
        <end position="25"/>
    </location>
</feature>
<feature type="region of interest" description="Disordered" evidence="2">
    <location>
        <begin position="12"/>
        <end position="46"/>
    </location>
</feature>
<dbReference type="Pfam" id="PF00622">
    <property type="entry name" value="SPRY"/>
    <property type="match status" value="1"/>
</dbReference>
<dbReference type="InterPro" id="IPR003877">
    <property type="entry name" value="SPRY_dom"/>
</dbReference>
<keyword evidence="6" id="KW-1185">Reference proteome</keyword>
<dbReference type="InterPro" id="IPR001870">
    <property type="entry name" value="B30.2/SPRY"/>
</dbReference>
<dbReference type="Pfam" id="PF10607">
    <property type="entry name" value="CTLH"/>
    <property type="match status" value="1"/>
</dbReference>